<name>A0A9Q3W984_9GAMM</name>
<evidence type="ECO:0000313" key="5">
    <source>
        <dbReference type="EMBL" id="MCE7510237.1"/>
    </source>
</evidence>
<keyword evidence="1" id="KW-0805">Transcription regulation</keyword>
<keyword evidence="2" id="KW-0238">DNA-binding</keyword>
<comment type="caution">
    <text evidence="5">The sequence shown here is derived from an EMBL/GenBank/DDBJ whole genome shotgun (WGS) entry which is preliminary data.</text>
</comment>
<protein>
    <submittedName>
        <fullName evidence="5">Helix-turn-helix domain-containing protein</fullName>
    </submittedName>
</protein>
<dbReference type="Proteomes" id="UP001107961">
    <property type="component" value="Unassembled WGS sequence"/>
</dbReference>
<keyword evidence="6" id="KW-1185">Reference proteome</keyword>
<dbReference type="SUPFAM" id="SSF46689">
    <property type="entry name" value="Homeodomain-like"/>
    <property type="match status" value="1"/>
</dbReference>
<evidence type="ECO:0000313" key="6">
    <source>
        <dbReference type="Proteomes" id="UP001107961"/>
    </source>
</evidence>
<evidence type="ECO:0000256" key="3">
    <source>
        <dbReference type="ARBA" id="ARBA00023163"/>
    </source>
</evidence>
<dbReference type="PROSITE" id="PS01124">
    <property type="entry name" value="HTH_ARAC_FAMILY_2"/>
    <property type="match status" value="1"/>
</dbReference>
<dbReference type="InterPro" id="IPR018060">
    <property type="entry name" value="HTH_AraC"/>
</dbReference>
<evidence type="ECO:0000259" key="4">
    <source>
        <dbReference type="PROSITE" id="PS01124"/>
    </source>
</evidence>
<gene>
    <name evidence="5" type="ORF">LZG35_16480</name>
</gene>
<dbReference type="RefSeq" id="WP_233926031.1">
    <property type="nucleotide sequence ID" value="NZ_JAJVKT010000022.1"/>
</dbReference>
<sequence>MEPAASTNHLVETRTLRGFQPWRQFVNDNFPWLRIASPRDDDFHARVRLTSLGERSVAVIRADQCQLTRTDYAIKRAETGYLKVMWQQAGRMLVEQDGHRTVLRPGDITVCDTSRPYRLEKDHQAQLTVLTLPYHAVPGWHQISDRLCGRSLSDRTTARAALAALLALLERPGDGDSAQTIFQAVQLMLSALIHCSVRPAGQASPTLRLDTAHQHVLAHIDDPHLSPDELAEALHVSRRALYRLFQEHQVTPGRFIRQVRLDAVRDALALPDNDHRSILEVALDYGFTDSASFSRSFKAAFAISPSDWRLQARGRHN</sequence>
<dbReference type="InterPro" id="IPR035418">
    <property type="entry name" value="AraC-bd_2"/>
</dbReference>
<evidence type="ECO:0000256" key="1">
    <source>
        <dbReference type="ARBA" id="ARBA00023015"/>
    </source>
</evidence>
<dbReference type="InterPro" id="IPR009057">
    <property type="entry name" value="Homeodomain-like_sf"/>
</dbReference>
<reference evidence="5" key="1">
    <citation type="submission" date="2022-01" db="EMBL/GenBank/DDBJ databases">
        <authorList>
            <person name="Karlyshev A.V."/>
            <person name="Jaspars M."/>
        </authorList>
    </citation>
    <scope>NUCLEOTIDE SEQUENCE</scope>
    <source>
        <strain evidence="5">AGSA3-2</strain>
    </source>
</reference>
<keyword evidence="3" id="KW-0804">Transcription</keyword>
<dbReference type="Pfam" id="PF12833">
    <property type="entry name" value="HTH_18"/>
    <property type="match status" value="1"/>
</dbReference>
<dbReference type="PROSITE" id="PS00041">
    <property type="entry name" value="HTH_ARAC_FAMILY_1"/>
    <property type="match status" value="1"/>
</dbReference>
<dbReference type="SMART" id="SM00342">
    <property type="entry name" value="HTH_ARAC"/>
    <property type="match status" value="1"/>
</dbReference>
<dbReference type="Pfam" id="PF14525">
    <property type="entry name" value="AraC_binding_2"/>
    <property type="match status" value="1"/>
</dbReference>
<accession>A0A9Q3W984</accession>
<evidence type="ECO:0000256" key="2">
    <source>
        <dbReference type="ARBA" id="ARBA00023125"/>
    </source>
</evidence>
<dbReference type="AlphaFoldDB" id="A0A9Q3W984"/>
<organism evidence="5 6">
    <name type="scientific">Alloalcanivorax xenomutans</name>
    <dbReference type="NCBI Taxonomy" id="1094342"/>
    <lineage>
        <taxon>Bacteria</taxon>
        <taxon>Pseudomonadati</taxon>
        <taxon>Pseudomonadota</taxon>
        <taxon>Gammaproteobacteria</taxon>
        <taxon>Oceanospirillales</taxon>
        <taxon>Alcanivoracaceae</taxon>
        <taxon>Alloalcanivorax</taxon>
    </lineage>
</organism>
<dbReference type="PANTHER" id="PTHR46796:SF6">
    <property type="entry name" value="ARAC SUBFAMILY"/>
    <property type="match status" value="1"/>
</dbReference>
<dbReference type="InterPro" id="IPR018062">
    <property type="entry name" value="HTH_AraC-typ_CS"/>
</dbReference>
<dbReference type="PANTHER" id="PTHR46796">
    <property type="entry name" value="HTH-TYPE TRANSCRIPTIONAL ACTIVATOR RHAS-RELATED"/>
    <property type="match status" value="1"/>
</dbReference>
<dbReference type="InterPro" id="IPR020449">
    <property type="entry name" value="Tscrpt_reg_AraC-type_HTH"/>
</dbReference>
<proteinExistence type="predicted"/>
<dbReference type="PRINTS" id="PR00032">
    <property type="entry name" value="HTHARAC"/>
</dbReference>
<dbReference type="InterPro" id="IPR050204">
    <property type="entry name" value="AraC_XylS_family_regulators"/>
</dbReference>
<dbReference type="Gene3D" id="1.10.10.60">
    <property type="entry name" value="Homeodomain-like"/>
    <property type="match status" value="1"/>
</dbReference>
<dbReference type="EMBL" id="JAJVKT010000022">
    <property type="protein sequence ID" value="MCE7510237.1"/>
    <property type="molecule type" value="Genomic_DNA"/>
</dbReference>
<feature type="domain" description="HTH araC/xylS-type" evidence="4">
    <location>
        <begin position="210"/>
        <end position="311"/>
    </location>
</feature>
<dbReference type="GO" id="GO:0003700">
    <property type="term" value="F:DNA-binding transcription factor activity"/>
    <property type="evidence" value="ECO:0007669"/>
    <property type="project" value="InterPro"/>
</dbReference>
<dbReference type="GO" id="GO:0043565">
    <property type="term" value="F:sequence-specific DNA binding"/>
    <property type="evidence" value="ECO:0007669"/>
    <property type="project" value="InterPro"/>
</dbReference>